<gene>
    <name evidence="1" type="ORF">FIBSPDRAFT_930604</name>
</gene>
<dbReference type="Proteomes" id="UP000076532">
    <property type="component" value="Unassembled WGS sequence"/>
</dbReference>
<dbReference type="EMBL" id="KV417533">
    <property type="protein sequence ID" value="KZP23273.1"/>
    <property type="molecule type" value="Genomic_DNA"/>
</dbReference>
<keyword evidence="2" id="KW-1185">Reference proteome</keyword>
<accession>A0A166LSJ7</accession>
<reference evidence="1 2" key="1">
    <citation type="journal article" date="2016" name="Mol. Biol. Evol.">
        <title>Comparative Genomics of Early-Diverging Mushroom-Forming Fungi Provides Insights into the Origins of Lignocellulose Decay Capabilities.</title>
        <authorList>
            <person name="Nagy L.G."/>
            <person name="Riley R."/>
            <person name="Tritt A."/>
            <person name="Adam C."/>
            <person name="Daum C."/>
            <person name="Floudas D."/>
            <person name="Sun H."/>
            <person name="Yadav J.S."/>
            <person name="Pangilinan J."/>
            <person name="Larsson K.H."/>
            <person name="Matsuura K."/>
            <person name="Barry K."/>
            <person name="Labutti K."/>
            <person name="Kuo R."/>
            <person name="Ohm R.A."/>
            <person name="Bhattacharya S.S."/>
            <person name="Shirouzu T."/>
            <person name="Yoshinaga Y."/>
            <person name="Martin F.M."/>
            <person name="Grigoriev I.V."/>
            <person name="Hibbett D.S."/>
        </authorList>
    </citation>
    <scope>NUCLEOTIDE SEQUENCE [LARGE SCALE GENOMIC DNA]</scope>
    <source>
        <strain evidence="1 2">CBS 109695</strain>
    </source>
</reference>
<name>A0A166LSJ7_9AGAM</name>
<dbReference type="OrthoDB" id="163438at2759"/>
<sequence>MSQSMCAHPDRGFEHLVLIIGSTGRHTRSGRFATAKREYEKTPLCFNEIDGKEVFKSAKVPCIPTPQWTAEETIRFTPSSDVNFVVYRKSRVPGRKPVQMAECSARGIDFLDTGVEQQLVDESGKLCLTVKFDLVIESHVEFMKAVKKEVSQLGEVKGADAAQRATTVGAGIGTVLKAMVPVIDNFAGAHPILNGAWIVLSSAYKIAQNQAMQDSGVLDLVESLGEMAGAASSWEEPRELPGTDSVIEEIGKA</sequence>
<evidence type="ECO:0000313" key="2">
    <source>
        <dbReference type="Proteomes" id="UP000076532"/>
    </source>
</evidence>
<feature type="non-terminal residue" evidence="1">
    <location>
        <position position="253"/>
    </location>
</feature>
<protein>
    <submittedName>
        <fullName evidence="1">Uncharacterized protein</fullName>
    </submittedName>
</protein>
<dbReference type="AlphaFoldDB" id="A0A166LSJ7"/>
<evidence type="ECO:0000313" key="1">
    <source>
        <dbReference type="EMBL" id="KZP23273.1"/>
    </source>
</evidence>
<proteinExistence type="predicted"/>
<organism evidence="1 2">
    <name type="scientific">Athelia psychrophila</name>
    <dbReference type="NCBI Taxonomy" id="1759441"/>
    <lineage>
        <taxon>Eukaryota</taxon>
        <taxon>Fungi</taxon>
        <taxon>Dikarya</taxon>
        <taxon>Basidiomycota</taxon>
        <taxon>Agaricomycotina</taxon>
        <taxon>Agaricomycetes</taxon>
        <taxon>Agaricomycetidae</taxon>
        <taxon>Atheliales</taxon>
        <taxon>Atheliaceae</taxon>
        <taxon>Athelia</taxon>
    </lineage>
</organism>